<dbReference type="Proteomes" id="UP000070054">
    <property type="component" value="Unassembled WGS sequence"/>
</dbReference>
<reference evidence="2 3" key="1">
    <citation type="submission" date="2014-02" db="EMBL/GenBank/DDBJ databases">
        <title>The genome sequence of Colletotrichum nymphaeae SA-01.</title>
        <authorList>
            <person name="Baroncelli R."/>
            <person name="Thon M.R."/>
        </authorList>
    </citation>
    <scope>NUCLEOTIDE SEQUENCE [LARGE SCALE GENOMIC DNA]</scope>
    <source>
        <strain evidence="2 3">SA-01</strain>
    </source>
</reference>
<comment type="caution">
    <text evidence="2">The sequence shown here is derived from an EMBL/GenBank/DDBJ whole genome shotgun (WGS) entry which is preliminary data.</text>
</comment>
<sequence>VPIFPIPIPPTTTTTTAAPNKTPSSPFALQIVITARCIVTPRVARKLSPAPTPFSLKYTTSTSPYPRNPATPDQLPDSNPRTDTTQLRSATWSLEATCHT</sequence>
<dbReference type="AlphaFoldDB" id="A0A135TNA7"/>
<feature type="compositionally biased region" description="Low complexity" evidence="1">
    <location>
        <begin position="11"/>
        <end position="24"/>
    </location>
</feature>
<accession>A0A135TNA7</accession>
<evidence type="ECO:0000313" key="3">
    <source>
        <dbReference type="Proteomes" id="UP000070054"/>
    </source>
</evidence>
<feature type="non-terminal residue" evidence="2">
    <location>
        <position position="1"/>
    </location>
</feature>
<feature type="region of interest" description="Disordered" evidence="1">
    <location>
        <begin position="1"/>
        <end position="24"/>
    </location>
</feature>
<feature type="compositionally biased region" description="Pro residues" evidence="1">
    <location>
        <begin position="1"/>
        <end position="10"/>
    </location>
</feature>
<protein>
    <submittedName>
        <fullName evidence="2">Uncharacterized protein</fullName>
    </submittedName>
</protein>
<dbReference type="EMBL" id="JEMN01001068">
    <property type="protein sequence ID" value="KXH49619.1"/>
    <property type="molecule type" value="Genomic_DNA"/>
</dbReference>
<feature type="compositionally biased region" description="Polar residues" evidence="1">
    <location>
        <begin position="76"/>
        <end position="100"/>
    </location>
</feature>
<keyword evidence="3" id="KW-1185">Reference proteome</keyword>
<evidence type="ECO:0000313" key="2">
    <source>
        <dbReference type="EMBL" id="KXH49619.1"/>
    </source>
</evidence>
<proteinExistence type="predicted"/>
<gene>
    <name evidence="2" type="ORF">CNYM01_07612</name>
</gene>
<organism evidence="2 3">
    <name type="scientific">Colletotrichum nymphaeae SA-01</name>
    <dbReference type="NCBI Taxonomy" id="1460502"/>
    <lineage>
        <taxon>Eukaryota</taxon>
        <taxon>Fungi</taxon>
        <taxon>Dikarya</taxon>
        <taxon>Ascomycota</taxon>
        <taxon>Pezizomycotina</taxon>
        <taxon>Sordariomycetes</taxon>
        <taxon>Hypocreomycetidae</taxon>
        <taxon>Glomerellales</taxon>
        <taxon>Glomerellaceae</taxon>
        <taxon>Colletotrichum</taxon>
        <taxon>Colletotrichum acutatum species complex</taxon>
    </lineage>
</organism>
<evidence type="ECO:0000256" key="1">
    <source>
        <dbReference type="SAM" id="MobiDB-lite"/>
    </source>
</evidence>
<feature type="region of interest" description="Disordered" evidence="1">
    <location>
        <begin position="48"/>
        <end position="100"/>
    </location>
</feature>
<name>A0A135TNA7_9PEZI</name>